<dbReference type="InterPro" id="IPR036388">
    <property type="entry name" value="WH-like_DNA-bd_sf"/>
</dbReference>
<dbReference type="PANTHER" id="PTHR43537">
    <property type="entry name" value="TRANSCRIPTIONAL REGULATOR, GNTR FAMILY"/>
    <property type="match status" value="1"/>
</dbReference>
<name>A0A415E3A2_9FIRM</name>
<evidence type="ECO:0000313" key="6">
    <source>
        <dbReference type="Proteomes" id="UP000284841"/>
    </source>
</evidence>
<evidence type="ECO:0000259" key="4">
    <source>
        <dbReference type="PROSITE" id="PS50949"/>
    </source>
</evidence>
<gene>
    <name evidence="5" type="ORF">DW099_06740</name>
</gene>
<dbReference type="CDD" id="cd07377">
    <property type="entry name" value="WHTH_GntR"/>
    <property type="match status" value="1"/>
</dbReference>
<evidence type="ECO:0000256" key="1">
    <source>
        <dbReference type="ARBA" id="ARBA00023015"/>
    </source>
</evidence>
<dbReference type="OrthoDB" id="9781630at2"/>
<dbReference type="InterPro" id="IPR008920">
    <property type="entry name" value="TF_FadR/GntR_C"/>
</dbReference>
<dbReference type="InterPro" id="IPR011711">
    <property type="entry name" value="GntR_C"/>
</dbReference>
<dbReference type="PRINTS" id="PR00035">
    <property type="entry name" value="HTHGNTR"/>
</dbReference>
<dbReference type="GO" id="GO:0003677">
    <property type="term" value="F:DNA binding"/>
    <property type="evidence" value="ECO:0007669"/>
    <property type="project" value="UniProtKB-KW"/>
</dbReference>
<keyword evidence="3" id="KW-0804">Transcription</keyword>
<comment type="caution">
    <text evidence="5">The sequence shown here is derived from an EMBL/GenBank/DDBJ whole genome shotgun (WGS) entry which is preliminary data.</text>
</comment>
<dbReference type="STRING" id="1776384.GCA_900086585_03677"/>
<dbReference type="SUPFAM" id="SSF46785">
    <property type="entry name" value="Winged helix' DNA-binding domain"/>
    <property type="match status" value="1"/>
</dbReference>
<dbReference type="RefSeq" id="WP_067541637.1">
    <property type="nucleotide sequence ID" value="NZ_AP025567.1"/>
</dbReference>
<dbReference type="Pfam" id="PF07729">
    <property type="entry name" value="FCD"/>
    <property type="match status" value="1"/>
</dbReference>
<keyword evidence="1" id="KW-0805">Transcription regulation</keyword>
<dbReference type="Proteomes" id="UP000284841">
    <property type="component" value="Unassembled WGS sequence"/>
</dbReference>
<dbReference type="SMART" id="SM00345">
    <property type="entry name" value="HTH_GNTR"/>
    <property type="match status" value="1"/>
</dbReference>
<proteinExistence type="predicted"/>
<dbReference type="InterPro" id="IPR000524">
    <property type="entry name" value="Tscrpt_reg_HTH_GntR"/>
</dbReference>
<dbReference type="Gene3D" id="1.20.120.530">
    <property type="entry name" value="GntR ligand-binding domain-like"/>
    <property type="match status" value="1"/>
</dbReference>
<dbReference type="Pfam" id="PF00392">
    <property type="entry name" value="GntR"/>
    <property type="match status" value="1"/>
</dbReference>
<organism evidence="5 6">
    <name type="scientific">Emergencia timonensis</name>
    <dbReference type="NCBI Taxonomy" id="1776384"/>
    <lineage>
        <taxon>Bacteria</taxon>
        <taxon>Bacillati</taxon>
        <taxon>Bacillota</taxon>
        <taxon>Clostridia</taxon>
        <taxon>Peptostreptococcales</taxon>
        <taxon>Anaerovoracaceae</taxon>
        <taxon>Emergencia</taxon>
    </lineage>
</organism>
<dbReference type="GeneID" id="83005964"/>
<keyword evidence="6" id="KW-1185">Reference proteome</keyword>
<dbReference type="EMBL" id="QRMS01000002">
    <property type="protein sequence ID" value="RHJ88112.1"/>
    <property type="molecule type" value="Genomic_DNA"/>
</dbReference>
<dbReference type="SUPFAM" id="SSF48008">
    <property type="entry name" value="GntR ligand-binding domain-like"/>
    <property type="match status" value="1"/>
</dbReference>
<sequence length="220" mass="25586">MSIIQYLEDGKTSNQPLSTNLYSELQEDILTGKLKAGEKLTEQKICDEYKVSRTPVREALRQLEMDGLIENIPNRGAFVLGLSEQDIEDMYVLRKAYEIQAVRWAIERITEEEINELEETFEFMEFYTMKNDINKMLNINTAFHQIIYNATHNRMLKQLLSSYQVYLKHCNPSNYYAPDYLTNVLKEHKAIFDAFMAKDVEGGALAMSIHMDNSGSRKFK</sequence>
<accession>A0A415E3A2</accession>
<protein>
    <submittedName>
        <fullName evidence="5">GntR family transcriptional regulator</fullName>
    </submittedName>
</protein>
<keyword evidence="2" id="KW-0238">DNA-binding</keyword>
<feature type="domain" description="HTH gntR-type" evidence="4">
    <location>
        <begin position="15"/>
        <end position="82"/>
    </location>
</feature>
<dbReference type="AlphaFoldDB" id="A0A415E3A2"/>
<dbReference type="PANTHER" id="PTHR43537:SF5">
    <property type="entry name" value="UXU OPERON TRANSCRIPTIONAL REGULATOR"/>
    <property type="match status" value="1"/>
</dbReference>
<dbReference type="Gene3D" id="1.10.10.10">
    <property type="entry name" value="Winged helix-like DNA-binding domain superfamily/Winged helix DNA-binding domain"/>
    <property type="match status" value="1"/>
</dbReference>
<dbReference type="PROSITE" id="PS50949">
    <property type="entry name" value="HTH_GNTR"/>
    <property type="match status" value="1"/>
</dbReference>
<reference evidence="5 6" key="1">
    <citation type="submission" date="2018-08" db="EMBL/GenBank/DDBJ databases">
        <title>A genome reference for cultivated species of the human gut microbiota.</title>
        <authorList>
            <person name="Zou Y."/>
            <person name="Xue W."/>
            <person name="Luo G."/>
        </authorList>
    </citation>
    <scope>NUCLEOTIDE SEQUENCE [LARGE SCALE GENOMIC DNA]</scope>
    <source>
        <strain evidence="5 6">AM07-24</strain>
    </source>
</reference>
<dbReference type="GO" id="GO:0003700">
    <property type="term" value="F:DNA-binding transcription factor activity"/>
    <property type="evidence" value="ECO:0007669"/>
    <property type="project" value="InterPro"/>
</dbReference>
<dbReference type="SMART" id="SM00895">
    <property type="entry name" value="FCD"/>
    <property type="match status" value="1"/>
</dbReference>
<dbReference type="InterPro" id="IPR036390">
    <property type="entry name" value="WH_DNA-bd_sf"/>
</dbReference>
<evidence type="ECO:0000256" key="3">
    <source>
        <dbReference type="ARBA" id="ARBA00023163"/>
    </source>
</evidence>
<evidence type="ECO:0000313" key="5">
    <source>
        <dbReference type="EMBL" id="RHJ88112.1"/>
    </source>
</evidence>
<evidence type="ECO:0000256" key="2">
    <source>
        <dbReference type="ARBA" id="ARBA00023125"/>
    </source>
</evidence>